<name>A0A8X6NYS9_NEPPI</name>
<proteinExistence type="predicted"/>
<accession>A0A8X6NYS9</accession>
<dbReference type="Proteomes" id="UP000887013">
    <property type="component" value="Unassembled WGS sequence"/>
</dbReference>
<dbReference type="EMBL" id="BMAW01063052">
    <property type="protein sequence ID" value="GFT38473.1"/>
    <property type="molecule type" value="Genomic_DNA"/>
</dbReference>
<reference evidence="1" key="1">
    <citation type="submission" date="2020-08" db="EMBL/GenBank/DDBJ databases">
        <title>Multicomponent nature underlies the extraordinary mechanical properties of spider dragline silk.</title>
        <authorList>
            <person name="Kono N."/>
            <person name="Nakamura H."/>
            <person name="Mori M."/>
            <person name="Yoshida Y."/>
            <person name="Ohtoshi R."/>
            <person name="Malay A.D."/>
            <person name="Moran D.A.P."/>
            <person name="Tomita M."/>
            <person name="Numata K."/>
            <person name="Arakawa K."/>
        </authorList>
    </citation>
    <scope>NUCLEOTIDE SEQUENCE</scope>
</reference>
<keyword evidence="2" id="KW-1185">Reference proteome</keyword>
<protein>
    <submittedName>
        <fullName evidence="1">Uncharacterized protein</fullName>
    </submittedName>
</protein>
<organism evidence="1 2">
    <name type="scientific">Nephila pilipes</name>
    <name type="common">Giant wood spider</name>
    <name type="synonym">Nephila maculata</name>
    <dbReference type="NCBI Taxonomy" id="299642"/>
    <lineage>
        <taxon>Eukaryota</taxon>
        <taxon>Metazoa</taxon>
        <taxon>Ecdysozoa</taxon>
        <taxon>Arthropoda</taxon>
        <taxon>Chelicerata</taxon>
        <taxon>Arachnida</taxon>
        <taxon>Araneae</taxon>
        <taxon>Araneomorphae</taxon>
        <taxon>Entelegynae</taxon>
        <taxon>Araneoidea</taxon>
        <taxon>Nephilidae</taxon>
        <taxon>Nephila</taxon>
    </lineage>
</organism>
<dbReference type="AlphaFoldDB" id="A0A8X6NYS9"/>
<evidence type="ECO:0000313" key="2">
    <source>
        <dbReference type="Proteomes" id="UP000887013"/>
    </source>
</evidence>
<gene>
    <name evidence="1" type="ORF">NPIL_468101</name>
</gene>
<evidence type="ECO:0000313" key="1">
    <source>
        <dbReference type="EMBL" id="GFT38473.1"/>
    </source>
</evidence>
<comment type="caution">
    <text evidence="1">The sequence shown here is derived from an EMBL/GenBank/DDBJ whole genome shotgun (WGS) entry which is preliminary data.</text>
</comment>
<sequence>MVRCTALQRRCRRTALVESVTSSNMAEGMACVGYNARRQKRTAQSEERLVVVGEAEIVSDALSVAKNGEEQVHAGTTQRQHSTLNSAVAKICQIVTRARQYTAIKADSYALLYTADQLRTLYVMWRAGTTRGGSPYVGR</sequence>